<dbReference type="GO" id="GO:0046464">
    <property type="term" value="P:acylglycerol catabolic process"/>
    <property type="evidence" value="ECO:0007669"/>
    <property type="project" value="TreeGrafter"/>
</dbReference>
<dbReference type="KEGG" id="nhu:H0264_30215"/>
<evidence type="ECO:0000313" key="2">
    <source>
        <dbReference type="EMBL" id="QLY29494.1"/>
    </source>
</evidence>
<dbReference type="PANTHER" id="PTHR43798:SF33">
    <property type="entry name" value="HYDROLASE, PUTATIVE (AFU_ORTHOLOGUE AFUA_2G14860)-RELATED"/>
    <property type="match status" value="1"/>
</dbReference>
<evidence type="ECO:0000313" key="3">
    <source>
        <dbReference type="Proteomes" id="UP000515512"/>
    </source>
</evidence>
<organism evidence="2 3">
    <name type="scientific">Nocardia huaxiensis</name>
    <dbReference type="NCBI Taxonomy" id="2755382"/>
    <lineage>
        <taxon>Bacteria</taxon>
        <taxon>Bacillati</taxon>
        <taxon>Actinomycetota</taxon>
        <taxon>Actinomycetes</taxon>
        <taxon>Mycobacteriales</taxon>
        <taxon>Nocardiaceae</taxon>
        <taxon>Nocardia</taxon>
    </lineage>
</organism>
<dbReference type="Gene3D" id="3.40.50.1820">
    <property type="entry name" value="alpha/beta hydrolase"/>
    <property type="match status" value="1"/>
</dbReference>
<dbReference type="SUPFAM" id="SSF53474">
    <property type="entry name" value="alpha/beta-Hydrolases"/>
    <property type="match status" value="1"/>
</dbReference>
<protein>
    <submittedName>
        <fullName evidence="2">Alpha/beta hydrolase</fullName>
    </submittedName>
</protein>
<dbReference type="InterPro" id="IPR000073">
    <property type="entry name" value="AB_hydrolase_1"/>
</dbReference>
<reference evidence="2 3" key="1">
    <citation type="submission" date="2020-07" db="EMBL/GenBank/DDBJ databases">
        <authorList>
            <person name="Zhuang K."/>
            <person name="Ran Y."/>
        </authorList>
    </citation>
    <scope>NUCLEOTIDE SEQUENCE [LARGE SCALE GENOMIC DNA]</scope>
    <source>
        <strain evidence="2 3">WCH-YHL-001</strain>
    </source>
</reference>
<dbReference type="AlphaFoldDB" id="A0A7D6V8P8"/>
<dbReference type="RefSeq" id="WP_181580698.1">
    <property type="nucleotide sequence ID" value="NZ_CP059399.1"/>
</dbReference>
<keyword evidence="2" id="KW-0378">Hydrolase</keyword>
<feature type="domain" description="AB hydrolase-1" evidence="1">
    <location>
        <begin position="32"/>
        <end position="271"/>
    </location>
</feature>
<dbReference type="GO" id="GO:0047372">
    <property type="term" value="F:monoacylglycerol lipase activity"/>
    <property type="evidence" value="ECO:0007669"/>
    <property type="project" value="TreeGrafter"/>
</dbReference>
<dbReference type="Proteomes" id="UP000515512">
    <property type="component" value="Chromosome"/>
</dbReference>
<name>A0A7D6V8P8_9NOCA</name>
<dbReference type="InterPro" id="IPR000639">
    <property type="entry name" value="Epox_hydrolase-like"/>
</dbReference>
<dbReference type="PRINTS" id="PR00412">
    <property type="entry name" value="EPOXHYDRLASE"/>
</dbReference>
<evidence type="ECO:0000259" key="1">
    <source>
        <dbReference type="Pfam" id="PF00561"/>
    </source>
</evidence>
<dbReference type="Pfam" id="PF00561">
    <property type="entry name" value="Abhydrolase_1"/>
    <property type="match status" value="1"/>
</dbReference>
<accession>A0A7D6V8P8</accession>
<dbReference type="EMBL" id="CP059399">
    <property type="protein sequence ID" value="QLY29494.1"/>
    <property type="molecule type" value="Genomic_DNA"/>
</dbReference>
<sequence length="284" mass="31579">MRYAEWVKGGQHVTLAGHSIFHRQDGPVDGSPVTLLHGYPSSSHDWTYILPSLIDAGFRVTTLDFLGFGASDKPLAHDYLMTEQADIVEALWRHLGIDETALVSHDYGVSVAQELLARDPGRITRTAWLNGGLYIDLYHPMPVQRAMIGPVGKAVGPLMFERGFAVSLRKVLGREISAAEMHDMWLAMSSNGGKRVQWGLNRYHAERRKHAQRWQRSLETYSGPMLFVWGPADPVSGGHVLPRLRERMPQASFVVLDEPPVTGHYPQVENPAPVAAALTEFLGK</sequence>
<dbReference type="InterPro" id="IPR029058">
    <property type="entry name" value="AB_hydrolase_fold"/>
</dbReference>
<dbReference type="InterPro" id="IPR050266">
    <property type="entry name" value="AB_hydrolase_sf"/>
</dbReference>
<gene>
    <name evidence="2" type="ORF">H0264_30215</name>
</gene>
<proteinExistence type="predicted"/>
<dbReference type="PANTHER" id="PTHR43798">
    <property type="entry name" value="MONOACYLGLYCEROL LIPASE"/>
    <property type="match status" value="1"/>
</dbReference>
<dbReference type="GO" id="GO:0016020">
    <property type="term" value="C:membrane"/>
    <property type="evidence" value="ECO:0007669"/>
    <property type="project" value="TreeGrafter"/>
</dbReference>
<keyword evidence="3" id="KW-1185">Reference proteome</keyword>